<keyword evidence="11" id="KW-1185">Reference proteome</keyword>
<evidence type="ECO:0000313" key="11">
    <source>
        <dbReference type="Proteomes" id="UP000070299"/>
    </source>
</evidence>
<feature type="chain" id="PRO_5007469195" evidence="7">
    <location>
        <begin position="29"/>
        <end position="691"/>
    </location>
</feature>
<evidence type="ECO:0000256" key="5">
    <source>
        <dbReference type="RuleBase" id="RU004004"/>
    </source>
</evidence>
<dbReference type="Pfam" id="PF00263">
    <property type="entry name" value="Secretin"/>
    <property type="match status" value="1"/>
</dbReference>
<dbReference type="InterPro" id="IPR050810">
    <property type="entry name" value="Bact_Secretion_Sys_Channel"/>
</dbReference>
<feature type="signal peptide" evidence="7">
    <location>
        <begin position="1"/>
        <end position="28"/>
    </location>
</feature>
<keyword evidence="5" id="KW-0813">Transport</keyword>
<dbReference type="InterPro" id="IPR004846">
    <property type="entry name" value="T2SS/T3SS_dom"/>
</dbReference>
<dbReference type="PRINTS" id="PR00811">
    <property type="entry name" value="BCTERIALGSPD"/>
</dbReference>
<feature type="domain" description="NolW-like" evidence="9">
    <location>
        <begin position="353"/>
        <end position="446"/>
    </location>
</feature>
<dbReference type="GO" id="GO:0009279">
    <property type="term" value="C:cell outer membrane"/>
    <property type="evidence" value="ECO:0007669"/>
    <property type="project" value="UniProtKB-SubCell"/>
</dbReference>
<accession>A0A135ZYW1</accession>
<evidence type="ECO:0000256" key="1">
    <source>
        <dbReference type="ARBA" id="ARBA00004370"/>
    </source>
</evidence>
<dbReference type="PROSITE" id="PS51257">
    <property type="entry name" value="PROKAR_LIPOPROTEIN"/>
    <property type="match status" value="1"/>
</dbReference>
<sequence>MKQFNFEFRTIKLIGVGILVLLVCGCAASDYDAKKEGKEKKLVSTRSFLSKTPTENSSKTSRDNNEESPQTGTRNNFKTSSIESVGGLSKLSETANVAPKFDELKVSFVADELGLVEFVSQVYGDILQLNYVLAPELQVAKEKVSLSIAEPVSKIELYQISKNVLGQHQINLLRKEDIVYFQKISPQQKKNDISIGIGKAIEDIPDSINEITQIVPYVYSESRNITDVMSKLSSTKLTILSKQKLIIIEGEKSEIERAIRLVNMLDVPRAYGREIRLLEFQHISPKDAEDQIKVLLEEDGFVKGAAGDYSFVPMPRINALVAYAASEEIINRVLYWAAKLDVPLAGDEPRFYVFKPKFSKASALMTSLSALITGIKSDRKQPESTTDNASDRNSSSASGGRLSSSVGGGRLSMSFDETQNALIFQATPAEYKQVLSLLTQLDQLPGQVILDVAIVEVTLSDNVRSGIDWLYNSRGQTASNGLVVDLTSSSSLLSATGIKGNWEVALNLLDEQTDTRVLSKPYLVVQDGMSASISSGDSIPITTESVQDVGDSNTVANTVQYKNTGTQVSFTPVINSDGVISLEVSMSVSSSGGGSLTPTITNRALTTTVLAIDGQTIVLGGMIQETNLDEDNRVPKLGDIPLFGKLFQQKRDEYTRTELLMLITTKIVKTANDVDEFGRKMAELYSIPIEL</sequence>
<dbReference type="InterPro" id="IPR038591">
    <property type="entry name" value="NolW-like_sf"/>
</dbReference>
<dbReference type="GO" id="GO:0009306">
    <property type="term" value="P:protein secretion"/>
    <property type="evidence" value="ECO:0007669"/>
    <property type="project" value="InterPro"/>
</dbReference>
<dbReference type="PANTHER" id="PTHR30332:SF25">
    <property type="entry name" value="SECRETIN XPSD"/>
    <property type="match status" value="1"/>
</dbReference>
<comment type="similarity">
    <text evidence="4">Belongs to the bacterial secretin family.</text>
</comment>
<dbReference type="PANTHER" id="PTHR30332">
    <property type="entry name" value="PROBABLE GENERAL SECRETION PATHWAY PROTEIN D"/>
    <property type="match status" value="1"/>
</dbReference>
<feature type="compositionally biased region" description="Polar residues" evidence="6">
    <location>
        <begin position="67"/>
        <end position="80"/>
    </location>
</feature>
<dbReference type="InterPro" id="IPR001775">
    <property type="entry name" value="GspD/PilQ"/>
</dbReference>
<dbReference type="STRING" id="1799789.AX660_17390"/>
<evidence type="ECO:0000256" key="3">
    <source>
        <dbReference type="ARBA" id="ARBA00023136"/>
    </source>
</evidence>
<evidence type="ECO:0000256" key="7">
    <source>
        <dbReference type="SAM" id="SignalP"/>
    </source>
</evidence>
<dbReference type="EMBL" id="LSNE01000007">
    <property type="protein sequence ID" value="KXI28154.1"/>
    <property type="molecule type" value="Genomic_DNA"/>
</dbReference>
<evidence type="ECO:0000259" key="9">
    <source>
        <dbReference type="Pfam" id="PF03958"/>
    </source>
</evidence>
<feature type="region of interest" description="Disordered" evidence="6">
    <location>
        <begin position="377"/>
        <end position="406"/>
    </location>
</feature>
<evidence type="ECO:0000313" key="10">
    <source>
        <dbReference type="EMBL" id="KXI28154.1"/>
    </source>
</evidence>
<dbReference type="Pfam" id="PF03958">
    <property type="entry name" value="Secretin_N"/>
    <property type="match status" value="1"/>
</dbReference>
<dbReference type="OrthoDB" id="9779724at2"/>
<evidence type="ECO:0000256" key="4">
    <source>
        <dbReference type="RuleBase" id="RU004003"/>
    </source>
</evidence>
<protein>
    <submittedName>
        <fullName evidence="10">Uncharacterized protein</fullName>
    </submittedName>
</protein>
<dbReference type="RefSeq" id="WP_068378184.1">
    <property type="nucleotide sequence ID" value="NZ_LSNE01000007.1"/>
</dbReference>
<organism evidence="10 11">
    <name type="scientific">Paraglaciecola hydrolytica</name>
    <dbReference type="NCBI Taxonomy" id="1799789"/>
    <lineage>
        <taxon>Bacteria</taxon>
        <taxon>Pseudomonadati</taxon>
        <taxon>Pseudomonadota</taxon>
        <taxon>Gammaproteobacteria</taxon>
        <taxon>Alteromonadales</taxon>
        <taxon>Alteromonadaceae</taxon>
        <taxon>Paraglaciecola</taxon>
    </lineage>
</organism>
<evidence type="ECO:0000256" key="6">
    <source>
        <dbReference type="SAM" id="MobiDB-lite"/>
    </source>
</evidence>
<dbReference type="InterPro" id="IPR005644">
    <property type="entry name" value="NolW-like"/>
</dbReference>
<evidence type="ECO:0000259" key="8">
    <source>
        <dbReference type="Pfam" id="PF00263"/>
    </source>
</evidence>
<keyword evidence="3" id="KW-0472">Membrane</keyword>
<dbReference type="Gene3D" id="3.30.1370.120">
    <property type="match status" value="2"/>
</dbReference>
<dbReference type="Proteomes" id="UP000070299">
    <property type="component" value="Unassembled WGS sequence"/>
</dbReference>
<feature type="region of interest" description="Disordered" evidence="6">
    <location>
        <begin position="44"/>
        <end position="80"/>
    </location>
</feature>
<name>A0A135ZYW1_9ALTE</name>
<dbReference type="PRINTS" id="PR01032">
    <property type="entry name" value="PHAGEIV"/>
</dbReference>
<gene>
    <name evidence="10" type="ORF">AX660_17390</name>
</gene>
<feature type="compositionally biased region" description="Low complexity" evidence="6">
    <location>
        <begin position="384"/>
        <end position="405"/>
    </location>
</feature>
<dbReference type="GO" id="GO:0015627">
    <property type="term" value="C:type II protein secretion system complex"/>
    <property type="evidence" value="ECO:0007669"/>
    <property type="project" value="TreeGrafter"/>
</dbReference>
<keyword evidence="2 7" id="KW-0732">Signal</keyword>
<proteinExistence type="inferred from homology"/>
<reference evidence="11" key="1">
    <citation type="submission" date="2016-02" db="EMBL/GenBank/DDBJ databases">
        <authorList>
            <person name="Schultz-Johansen M."/>
            <person name="Glaring M.A."/>
            <person name="Bech P.K."/>
            <person name="Stougaard P."/>
        </authorList>
    </citation>
    <scope>NUCLEOTIDE SEQUENCE [LARGE SCALE GENOMIC DNA]</scope>
    <source>
        <strain evidence="11">S66</strain>
    </source>
</reference>
<evidence type="ECO:0000256" key="2">
    <source>
        <dbReference type="ARBA" id="ARBA00022729"/>
    </source>
</evidence>
<dbReference type="AlphaFoldDB" id="A0A135ZYW1"/>
<feature type="domain" description="Type II/III secretion system secretin-like" evidence="8">
    <location>
        <begin position="509"/>
        <end position="669"/>
    </location>
</feature>
<feature type="compositionally biased region" description="Polar residues" evidence="6">
    <location>
        <begin position="44"/>
        <end position="59"/>
    </location>
</feature>
<comment type="caution">
    <text evidence="10">The sequence shown here is derived from an EMBL/GenBank/DDBJ whole genome shotgun (WGS) entry which is preliminary data.</text>
</comment>
<comment type="subcellular location">
    <subcellularLocation>
        <location evidence="5">Cell outer membrane</location>
    </subcellularLocation>
    <subcellularLocation>
        <location evidence="1">Membrane</location>
    </subcellularLocation>
</comment>